<reference evidence="2" key="1">
    <citation type="submission" date="2019-09" db="EMBL/GenBank/DDBJ databases">
        <title>Draft genome information of white flower Hibiscus syriacus.</title>
        <authorList>
            <person name="Kim Y.-M."/>
        </authorList>
    </citation>
    <scope>NUCLEOTIDE SEQUENCE [LARGE SCALE GENOMIC DNA]</scope>
    <source>
        <strain evidence="2">YM2019G1</strain>
    </source>
</reference>
<dbReference type="SUPFAM" id="SSF56112">
    <property type="entry name" value="Protein kinase-like (PK-like)"/>
    <property type="match status" value="1"/>
</dbReference>
<dbReference type="InterPro" id="IPR011009">
    <property type="entry name" value="Kinase-like_dom_sf"/>
</dbReference>
<evidence type="ECO:0000256" key="1">
    <source>
        <dbReference type="SAM" id="MobiDB-lite"/>
    </source>
</evidence>
<proteinExistence type="predicted"/>
<organism evidence="2 3">
    <name type="scientific">Hibiscus syriacus</name>
    <name type="common">Rose of Sharon</name>
    <dbReference type="NCBI Taxonomy" id="106335"/>
    <lineage>
        <taxon>Eukaryota</taxon>
        <taxon>Viridiplantae</taxon>
        <taxon>Streptophyta</taxon>
        <taxon>Embryophyta</taxon>
        <taxon>Tracheophyta</taxon>
        <taxon>Spermatophyta</taxon>
        <taxon>Magnoliopsida</taxon>
        <taxon>eudicotyledons</taxon>
        <taxon>Gunneridae</taxon>
        <taxon>Pentapetalae</taxon>
        <taxon>rosids</taxon>
        <taxon>malvids</taxon>
        <taxon>Malvales</taxon>
        <taxon>Malvaceae</taxon>
        <taxon>Malvoideae</taxon>
        <taxon>Hibiscus</taxon>
    </lineage>
</organism>
<evidence type="ECO:0008006" key="4">
    <source>
        <dbReference type="Google" id="ProtNLM"/>
    </source>
</evidence>
<dbReference type="Proteomes" id="UP000436088">
    <property type="component" value="Unassembled WGS sequence"/>
</dbReference>
<keyword evidence="3" id="KW-1185">Reference proteome</keyword>
<comment type="caution">
    <text evidence="2">The sequence shown here is derived from an EMBL/GenBank/DDBJ whole genome shotgun (WGS) entry which is preliminary data.</text>
</comment>
<evidence type="ECO:0000313" key="2">
    <source>
        <dbReference type="EMBL" id="KAE8659140.1"/>
    </source>
</evidence>
<gene>
    <name evidence="2" type="ORF">F3Y22_tig00116964pilonHSYRG00172</name>
</gene>
<name>A0A6A2WVF9_HIBSY</name>
<accession>A0A6A2WVF9</accession>
<dbReference type="EMBL" id="VEPZ02001738">
    <property type="protein sequence ID" value="KAE8659140.1"/>
    <property type="molecule type" value="Genomic_DNA"/>
</dbReference>
<sequence length="73" mass="8107">MPITSKVDVYSYGIALLELVTGRSPSMGVHGIDGKKVMQRTLSQWVKGQQNRYNRNMDGNDSKPNIGGEIRRG</sequence>
<dbReference type="AlphaFoldDB" id="A0A6A2WVF9"/>
<protein>
    <recommendedName>
        <fullName evidence="4">Serine-threonine/tyrosine-protein kinase catalytic domain-containing protein</fullName>
    </recommendedName>
</protein>
<feature type="compositionally biased region" description="Polar residues" evidence="1">
    <location>
        <begin position="52"/>
        <end position="63"/>
    </location>
</feature>
<dbReference type="Gene3D" id="1.10.510.10">
    <property type="entry name" value="Transferase(Phosphotransferase) domain 1"/>
    <property type="match status" value="1"/>
</dbReference>
<feature type="region of interest" description="Disordered" evidence="1">
    <location>
        <begin position="52"/>
        <end position="73"/>
    </location>
</feature>
<evidence type="ECO:0000313" key="3">
    <source>
        <dbReference type="Proteomes" id="UP000436088"/>
    </source>
</evidence>